<dbReference type="AlphaFoldDB" id="A0A2C5TGU5"/>
<proteinExistence type="predicted"/>
<dbReference type="EMBL" id="PKLF01000003">
    <property type="protein sequence ID" value="MBE8611595.1"/>
    <property type="molecule type" value="Genomic_DNA"/>
</dbReference>
<evidence type="ECO:0000313" key="2">
    <source>
        <dbReference type="Proteomes" id="UP000650477"/>
    </source>
</evidence>
<accession>A0A2C5TGU5</accession>
<evidence type="ECO:0000313" key="1">
    <source>
        <dbReference type="EMBL" id="MBE8611595.1"/>
    </source>
</evidence>
<gene>
    <name evidence="1" type="ORF">CYG68_04080</name>
</gene>
<sequence>MYRFIVKNAVICISIAINIIKSGYVATFNNDVNRFLRNDVCRNGIGEQIFCNNIVFACFLFKQIYLFRCELVYVLHNIALLQNRDKNVYHWVKIISGI</sequence>
<comment type="caution">
    <text evidence="1">The sequence shown here is derived from an EMBL/GenBank/DDBJ whole genome shotgun (WGS) entry which is preliminary data.</text>
</comment>
<name>A0A2C5TGU5_MORMO</name>
<protein>
    <submittedName>
        <fullName evidence="1">Uncharacterized protein</fullName>
    </submittedName>
</protein>
<reference evidence="1" key="1">
    <citation type="submission" date="2017-12" db="EMBL/GenBank/DDBJ databases">
        <title>Genome sequencing and analysis.</title>
        <authorList>
            <person name="Huang Y.-T."/>
        </authorList>
    </citation>
    <scope>NUCLEOTIDE SEQUENCE</scope>
    <source>
        <strain evidence="1">VGH116</strain>
    </source>
</reference>
<organism evidence="1 2">
    <name type="scientific">Morganella morganii</name>
    <name type="common">Proteus morganii</name>
    <dbReference type="NCBI Taxonomy" id="582"/>
    <lineage>
        <taxon>Bacteria</taxon>
        <taxon>Pseudomonadati</taxon>
        <taxon>Pseudomonadota</taxon>
        <taxon>Gammaproteobacteria</taxon>
        <taxon>Enterobacterales</taxon>
        <taxon>Morganellaceae</taxon>
        <taxon>Morganella</taxon>
    </lineage>
</organism>
<dbReference type="Proteomes" id="UP000650477">
    <property type="component" value="Unassembled WGS sequence"/>
</dbReference>